<evidence type="ECO:0000256" key="4">
    <source>
        <dbReference type="ARBA" id="ARBA00022840"/>
    </source>
</evidence>
<dbReference type="InterPro" id="IPR008271">
    <property type="entry name" value="Ser/Thr_kinase_AS"/>
</dbReference>
<evidence type="ECO:0000256" key="1">
    <source>
        <dbReference type="ARBA" id="ARBA00022679"/>
    </source>
</evidence>
<dbReference type="Pfam" id="PF00069">
    <property type="entry name" value="Pkinase"/>
    <property type="match status" value="1"/>
</dbReference>
<dbReference type="PANTHER" id="PTHR43289:SF6">
    <property type="entry name" value="SERINE_THREONINE-PROTEIN KINASE NEKL-3"/>
    <property type="match status" value="1"/>
</dbReference>
<dbReference type="EMBL" id="LN714498">
    <property type="protein sequence ID" value="CEL74774.1"/>
    <property type="molecule type" value="Genomic_DNA"/>
</dbReference>
<evidence type="ECO:0000313" key="6">
    <source>
        <dbReference type="EMBL" id="CEL74774.1"/>
    </source>
</evidence>
<keyword evidence="2" id="KW-0547">Nucleotide-binding</keyword>
<protein>
    <submittedName>
        <fullName evidence="6">Rhoptry kinase family protein ROP46, putative</fullName>
    </submittedName>
</protein>
<dbReference type="CDD" id="cd00180">
    <property type="entry name" value="PKc"/>
    <property type="match status" value="1"/>
</dbReference>
<dbReference type="PANTHER" id="PTHR43289">
    <property type="entry name" value="MITOGEN-ACTIVATED PROTEIN KINASE KINASE KINASE 20-RELATED"/>
    <property type="match status" value="1"/>
</dbReference>
<keyword evidence="1" id="KW-0808">Transferase</keyword>
<dbReference type="InterPro" id="IPR011009">
    <property type="entry name" value="Kinase-like_dom_sf"/>
</dbReference>
<feature type="domain" description="Protein kinase" evidence="5">
    <location>
        <begin position="60"/>
        <end position="332"/>
    </location>
</feature>
<dbReference type="PROSITE" id="PS00108">
    <property type="entry name" value="PROTEIN_KINASE_ST"/>
    <property type="match status" value="1"/>
</dbReference>
<dbReference type="SUPFAM" id="SSF56112">
    <property type="entry name" value="Protein kinase-like (PK-like)"/>
    <property type="match status" value="1"/>
</dbReference>
<proteinExistence type="predicted"/>
<dbReference type="GO" id="GO:0005524">
    <property type="term" value="F:ATP binding"/>
    <property type="evidence" value="ECO:0007669"/>
    <property type="project" value="UniProtKB-KW"/>
</dbReference>
<dbReference type="Gene3D" id="1.10.510.10">
    <property type="entry name" value="Transferase(Phosphotransferase) domain 1"/>
    <property type="match status" value="1"/>
</dbReference>
<dbReference type="InterPro" id="IPR000719">
    <property type="entry name" value="Prot_kinase_dom"/>
</dbReference>
<evidence type="ECO:0000259" key="5">
    <source>
        <dbReference type="PROSITE" id="PS50011"/>
    </source>
</evidence>
<dbReference type="GO" id="GO:0004674">
    <property type="term" value="F:protein serine/threonine kinase activity"/>
    <property type="evidence" value="ECO:0007669"/>
    <property type="project" value="TreeGrafter"/>
</dbReference>
<dbReference type="AlphaFoldDB" id="A0A0F7V0I7"/>
<accession>A0A0F7V0I7</accession>
<keyword evidence="3 6" id="KW-0418">Kinase</keyword>
<dbReference type="SMART" id="SM00220">
    <property type="entry name" value="S_TKc"/>
    <property type="match status" value="1"/>
</dbReference>
<keyword evidence="4" id="KW-0067">ATP-binding</keyword>
<name>A0A0F7V0I7_TOXGV</name>
<organism evidence="6">
    <name type="scientific">Toxoplasma gondii (strain ATCC 50861 / VEG)</name>
    <dbReference type="NCBI Taxonomy" id="432359"/>
    <lineage>
        <taxon>Eukaryota</taxon>
        <taxon>Sar</taxon>
        <taxon>Alveolata</taxon>
        <taxon>Apicomplexa</taxon>
        <taxon>Conoidasida</taxon>
        <taxon>Coccidia</taxon>
        <taxon>Eucoccidiorida</taxon>
        <taxon>Eimeriorina</taxon>
        <taxon>Sarcocystidae</taxon>
        <taxon>Toxoplasma</taxon>
    </lineage>
</organism>
<evidence type="ECO:0000256" key="3">
    <source>
        <dbReference type="ARBA" id="ARBA00022777"/>
    </source>
</evidence>
<dbReference type="PROSITE" id="PS50011">
    <property type="entry name" value="PROTEIN_KINASE_DOM"/>
    <property type="match status" value="1"/>
</dbReference>
<reference evidence="6" key="1">
    <citation type="journal article" date="2015" name="PLoS ONE">
        <title>Comprehensive Evaluation of Toxoplasma gondii VEG and Neospora caninum LIV Genomes with Tachyzoite Stage Transcriptome and Proteome Defines Novel Transcript Features.</title>
        <authorList>
            <person name="Ramaprasad A."/>
            <person name="Mourier T."/>
            <person name="Naeem R."/>
            <person name="Malas T.B."/>
            <person name="Moussa E."/>
            <person name="Panigrahi A."/>
            <person name="Vermont S.J."/>
            <person name="Otto T.D."/>
            <person name="Wastling J."/>
            <person name="Pain A."/>
        </authorList>
    </citation>
    <scope>NUCLEOTIDE SEQUENCE</scope>
    <source>
        <strain evidence="6">VEG</strain>
    </source>
</reference>
<evidence type="ECO:0000256" key="2">
    <source>
        <dbReference type="ARBA" id="ARBA00022741"/>
    </source>
</evidence>
<sequence length="332" mass="35730">MMFISTSDFFPVPAFQHVETLYQPDSSLSFVYQPSQLTILMKFDAFCETFPRVAEDCLPPSLQERVTSTTLIPVFHMPPQLTADLFSPGESHESGVMVKVRRGTPGVLPASDAGIYEAFAHKELAPKSPFVLPLLGACQGCTTGNVYMFTPLLQGDIRRVAVQHPSQCISGELVLKEMAASLKVLHDAGLVHGDVKEQNFFVGRDGHVVIADFGALGYPGCSLEAGTLGYIAPERLVNDNANSFASDIWALGVTFKNVLTALRATVRADREVLDGLSNRMTASDPAARPSVDDVLLDPCLSAPPSLASHDVAPFTPDAFGYYCLTGATNTSD</sequence>
<gene>
    <name evidence="6" type="ORF">BN1205_025110</name>
</gene>